<keyword evidence="2" id="KW-0812">Transmembrane</keyword>
<feature type="domain" description="Fatty acid desaturase" evidence="3">
    <location>
        <begin position="235"/>
        <end position="464"/>
    </location>
</feature>
<dbReference type="GO" id="GO:0006629">
    <property type="term" value="P:lipid metabolic process"/>
    <property type="evidence" value="ECO:0007669"/>
    <property type="project" value="InterPro"/>
</dbReference>
<name>A0AAD9T4X5_9HELO</name>
<evidence type="ECO:0000313" key="4">
    <source>
        <dbReference type="EMBL" id="KAK2628814.1"/>
    </source>
</evidence>
<organism evidence="4 5">
    <name type="scientific">Diplocarpon rosae</name>
    <dbReference type="NCBI Taxonomy" id="946125"/>
    <lineage>
        <taxon>Eukaryota</taxon>
        <taxon>Fungi</taxon>
        <taxon>Dikarya</taxon>
        <taxon>Ascomycota</taxon>
        <taxon>Pezizomycotina</taxon>
        <taxon>Leotiomycetes</taxon>
        <taxon>Helotiales</taxon>
        <taxon>Drepanopezizaceae</taxon>
        <taxon>Diplocarpon</taxon>
    </lineage>
</organism>
<comment type="caution">
    <text evidence="4">The sequence shown here is derived from an EMBL/GenBank/DDBJ whole genome shotgun (WGS) entry which is preliminary data.</text>
</comment>
<gene>
    <name evidence="4" type="ORF">QTJ16_001917</name>
</gene>
<keyword evidence="5" id="KW-1185">Reference proteome</keyword>
<dbReference type="InterPro" id="IPR005804">
    <property type="entry name" value="FA_desaturase_dom"/>
</dbReference>
<keyword evidence="2" id="KW-1133">Transmembrane helix</keyword>
<feature type="region of interest" description="Disordered" evidence="1">
    <location>
        <begin position="1"/>
        <end position="112"/>
    </location>
</feature>
<evidence type="ECO:0000256" key="2">
    <source>
        <dbReference type="SAM" id="Phobius"/>
    </source>
</evidence>
<protein>
    <recommendedName>
        <fullName evidence="3">Fatty acid desaturase domain-containing protein</fullName>
    </recommendedName>
</protein>
<dbReference type="AlphaFoldDB" id="A0AAD9T4X5"/>
<dbReference type="EMBL" id="JAUBYV010000002">
    <property type="protein sequence ID" value="KAK2628814.1"/>
    <property type="molecule type" value="Genomic_DNA"/>
</dbReference>
<proteinExistence type="predicted"/>
<evidence type="ECO:0000256" key="1">
    <source>
        <dbReference type="SAM" id="MobiDB-lite"/>
    </source>
</evidence>
<dbReference type="PANTHER" id="PTHR36459">
    <property type="entry name" value="ORF"/>
    <property type="match status" value="1"/>
</dbReference>
<evidence type="ECO:0000313" key="5">
    <source>
        <dbReference type="Proteomes" id="UP001285354"/>
    </source>
</evidence>
<keyword evidence="2" id="KW-0472">Membrane</keyword>
<sequence>MSQAAGKYTFRPPKREPLLPTKSKTLTPPPSNNLYAPGSGVIQHEHHLTPHTNDPRSSSSSSFGPSRACLPPSISPSSSRAPRQRFISGRRRALPSTMSHAEPSIGRRADENDFTPADHIVLEELFRDINHVQAGSQPALAEDRAALKHLDNMCDSSHPDFQPSVFVTWDYNLADLNNKTINSLRSAVLRSYVTWARTVVRHETDVVFLSNIITYFVTSVPSALYLFFGHFTYLHAIIHLLVTVWYAGGFTLMMHNHIHNNGVLAKPYFAFDWAFPYILEPLMGHTWDSYYYHHVKAHHVEGNGPDDLSSTIRYQRDSVRSFLAYEARFLLLCWFDLPKYFVRKGKYNLAFRVTCTELSSYAFLFFMARWQFKPTLFVLLLPFAIMRIGLMIGNWGQHALVDELDPTSDFRSSMTLIDVPSNRYCFNDGYHTSHHLNPLRHWRDHPQAFLKAKDRYSKEGALVFHNIDYLEFTFRLLTKNYMHLAKQLVPIGDQIGMSQVELAEMLRKKTKRFSEEEIRAKFGKNK</sequence>
<dbReference type="Proteomes" id="UP001285354">
    <property type="component" value="Unassembled WGS sequence"/>
</dbReference>
<evidence type="ECO:0000259" key="3">
    <source>
        <dbReference type="Pfam" id="PF00487"/>
    </source>
</evidence>
<accession>A0AAD9T4X5</accession>
<feature type="transmembrane region" description="Helical" evidence="2">
    <location>
        <begin position="349"/>
        <end position="370"/>
    </location>
</feature>
<feature type="transmembrane region" description="Helical" evidence="2">
    <location>
        <begin position="206"/>
        <end position="227"/>
    </location>
</feature>
<reference evidence="4" key="1">
    <citation type="submission" date="2023-06" db="EMBL/GenBank/DDBJ databases">
        <title>Draft genome of Marssonina rosae.</title>
        <authorList>
            <person name="Cheng Q."/>
        </authorList>
    </citation>
    <scope>NUCLEOTIDE SEQUENCE</scope>
    <source>
        <strain evidence="4">R4</strain>
    </source>
</reference>
<dbReference type="PANTHER" id="PTHR36459:SF1">
    <property type="entry name" value="FATTY ACID DESATURASE DOMAIN-CONTAINING PROTEIN-RELATED"/>
    <property type="match status" value="1"/>
</dbReference>
<feature type="transmembrane region" description="Helical" evidence="2">
    <location>
        <begin position="233"/>
        <end position="254"/>
    </location>
</feature>
<dbReference type="Pfam" id="PF00487">
    <property type="entry name" value="FA_desaturase"/>
    <property type="match status" value="1"/>
</dbReference>